<protein>
    <recommendedName>
        <fullName evidence="8">Phosphate-specific transport system accessory protein PhoU</fullName>
    </recommendedName>
</protein>
<dbReference type="PANTHER" id="PTHR42930:SF3">
    <property type="entry name" value="PHOSPHATE-SPECIFIC TRANSPORT SYSTEM ACCESSORY PROTEIN PHOU"/>
    <property type="match status" value="1"/>
</dbReference>
<comment type="subcellular location">
    <subcellularLocation>
        <location evidence="1 8">Cytoplasm</location>
    </subcellularLocation>
</comment>
<comment type="function">
    <text evidence="7 8">Plays a role in the regulation of phosphate uptake.</text>
</comment>
<evidence type="ECO:0000256" key="4">
    <source>
        <dbReference type="ARBA" id="ARBA00022448"/>
    </source>
</evidence>
<feature type="compositionally biased region" description="Acidic residues" evidence="9">
    <location>
        <begin position="229"/>
        <end position="239"/>
    </location>
</feature>
<gene>
    <name evidence="11" type="primary">phoU</name>
    <name evidence="11" type="ORF">SGRAN_2399</name>
</gene>
<evidence type="ECO:0000256" key="5">
    <source>
        <dbReference type="ARBA" id="ARBA00022490"/>
    </source>
</evidence>
<evidence type="ECO:0000313" key="12">
    <source>
        <dbReference type="Proteomes" id="UP000058599"/>
    </source>
</evidence>
<feature type="domain" description="PhoU" evidence="10">
    <location>
        <begin position="23"/>
        <end position="111"/>
    </location>
</feature>
<dbReference type="InterPro" id="IPR026022">
    <property type="entry name" value="PhoU_dom"/>
</dbReference>
<keyword evidence="6 8" id="KW-0592">Phosphate transport</keyword>
<reference evidence="11 12" key="1">
    <citation type="journal article" date="2016" name="BMC Genomics">
        <title>Genomic analysis of the nitrate-respiring Sphingopyxis granuli (formerly Sphingomonas macrogoltabida) strain TFA.</title>
        <authorList>
            <person name="Garcia-Romero I."/>
            <person name="Perez-Pulido A.J."/>
            <person name="Gonzalez-Flores Y.E."/>
            <person name="Reyes-Ramirez F."/>
            <person name="Santero E."/>
            <person name="Floriano B."/>
        </authorList>
    </citation>
    <scope>NUCLEOTIDE SEQUENCE [LARGE SCALE GENOMIC DNA]</scope>
    <source>
        <strain evidence="11 12">TFA</strain>
    </source>
</reference>
<dbReference type="Proteomes" id="UP000058599">
    <property type="component" value="Chromosome"/>
</dbReference>
<evidence type="ECO:0000256" key="3">
    <source>
        <dbReference type="ARBA" id="ARBA00011738"/>
    </source>
</evidence>
<feature type="compositionally biased region" description="Basic and acidic residues" evidence="9">
    <location>
        <begin position="219"/>
        <end position="228"/>
    </location>
</feature>
<dbReference type="GO" id="GO:0006817">
    <property type="term" value="P:phosphate ion transport"/>
    <property type="evidence" value="ECO:0007669"/>
    <property type="project" value="UniProtKB-KW"/>
</dbReference>
<evidence type="ECO:0000256" key="2">
    <source>
        <dbReference type="ARBA" id="ARBA00008107"/>
    </source>
</evidence>
<dbReference type="RefSeq" id="WP_067183954.1">
    <property type="nucleotide sequence ID" value="NZ_CP012199.1"/>
</dbReference>
<organism evidence="11 12">
    <name type="scientific">Sphingopyxis granuli</name>
    <dbReference type="NCBI Taxonomy" id="267128"/>
    <lineage>
        <taxon>Bacteria</taxon>
        <taxon>Pseudomonadati</taxon>
        <taxon>Pseudomonadota</taxon>
        <taxon>Alphaproteobacteria</taxon>
        <taxon>Sphingomonadales</taxon>
        <taxon>Sphingomonadaceae</taxon>
        <taxon>Sphingopyxis</taxon>
    </lineage>
</organism>
<dbReference type="Pfam" id="PF01895">
    <property type="entry name" value="PhoU"/>
    <property type="match status" value="2"/>
</dbReference>
<dbReference type="FunFam" id="1.20.58.220:FF:000004">
    <property type="entry name" value="Phosphate-specific transport system accessory protein PhoU"/>
    <property type="match status" value="1"/>
</dbReference>
<dbReference type="GO" id="GO:0045936">
    <property type="term" value="P:negative regulation of phosphate metabolic process"/>
    <property type="evidence" value="ECO:0007669"/>
    <property type="project" value="InterPro"/>
</dbReference>
<dbReference type="EMBL" id="CP012199">
    <property type="protein sequence ID" value="AMG74762.1"/>
    <property type="molecule type" value="Genomic_DNA"/>
</dbReference>
<evidence type="ECO:0000313" key="11">
    <source>
        <dbReference type="EMBL" id="AMG74762.1"/>
    </source>
</evidence>
<evidence type="ECO:0000256" key="6">
    <source>
        <dbReference type="ARBA" id="ARBA00022592"/>
    </source>
</evidence>
<accession>A0AA86GNR8</accession>
<dbReference type="Gene3D" id="1.20.58.220">
    <property type="entry name" value="Phosphate transport system protein phou homolog 2, domain 2"/>
    <property type="match status" value="2"/>
</dbReference>
<keyword evidence="4 8" id="KW-0813">Transport</keyword>
<feature type="domain" description="PhoU" evidence="10">
    <location>
        <begin position="127"/>
        <end position="211"/>
    </location>
</feature>
<dbReference type="InterPro" id="IPR038078">
    <property type="entry name" value="PhoU-like_sf"/>
</dbReference>
<sequence length="239" mass="26548">MAIVNDHTVKAFDEDLNRLRGLISEMGGRAEQALLQAMTALNMGDLDLAAQVVQGDKKIDALETEVEQLTVQTIALRAPMADDLREMIAALKIVSVVERIGDYAKNIAKRVALMDQTRSIEAIPVLMSMSSLVVELVHDALDSFAARDAELAVRVTIRDKTVDDFYNSIFRALVTFMMENPKHITESAHLLFVAKNLERIGDHATNIAEMVHYVVTGERMEERERGEQPEDGAAEQEQG</sequence>
<keyword evidence="12" id="KW-1185">Reference proteome</keyword>
<evidence type="ECO:0000256" key="9">
    <source>
        <dbReference type="SAM" id="MobiDB-lite"/>
    </source>
</evidence>
<evidence type="ECO:0000256" key="8">
    <source>
        <dbReference type="PIRNR" id="PIRNR003107"/>
    </source>
</evidence>
<comment type="subunit">
    <text evidence="3 8">Homodimer.</text>
</comment>
<proteinExistence type="inferred from homology"/>
<dbReference type="GO" id="GO:0005737">
    <property type="term" value="C:cytoplasm"/>
    <property type="evidence" value="ECO:0007669"/>
    <property type="project" value="UniProtKB-SubCell"/>
</dbReference>
<evidence type="ECO:0000256" key="7">
    <source>
        <dbReference type="ARBA" id="ARBA00056181"/>
    </source>
</evidence>
<comment type="similarity">
    <text evidence="2 8">Belongs to the PhoU family.</text>
</comment>
<dbReference type="NCBIfam" id="TIGR02135">
    <property type="entry name" value="phoU_full"/>
    <property type="match status" value="1"/>
</dbReference>
<name>A0AA86GNR8_9SPHN</name>
<dbReference type="SUPFAM" id="SSF109755">
    <property type="entry name" value="PhoU-like"/>
    <property type="match status" value="1"/>
</dbReference>
<keyword evidence="5 8" id="KW-0963">Cytoplasm</keyword>
<evidence type="ECO:0000256" key="1">
    <source>
        <dbReference type="ARBA" id="ARBA00004496"/>
    </source>
</evidence>
<dbReference type="GO" id="GO:0030643">
    <property type="term" value="P:intracellular phosphate ion homeostasis"/>
    <property type="evidence" value="ECO:0007669"/>
    <property type="project" value="InterPro"/>
</dbReference>
<evidence type="ECO:0000259" key="10">
    <source>
        <dbReference type="Pfam" id="PF01895"/>
    </source>
</evidence>
<dbReference type="PIRSF" id="PIRSF003107">
    <property type="entry name" value="PhoU"/>
    <property type="match status" value="1"/>
</dbReference>
<feature type="region of interest" description="Disordered" evidence="9">
    <location>
        <begin position="219"/>
        <end position="239"/>
    </location>
</feature>
<dbReference type="PANTHER" id="PTHR42930">
    <property type="entry name" value="PHOSPHATE-SPECIFIC TRANSPORT SYSTEM ACCESSORY PROTEIN PHOU"/>
    <property type="match status" value="1"/>
</dbReference>
<dbReference type="KEGG" id="sgi:SGRAN_2399"/>
<dbReference type="AlphaFoldDB" id="A0AA86GNR8"/>
<dbReference type="InterPro" id="IPR028366">
    <property type="entry name" value="PhoU"/>
</dbReference>